<keyword evidence="3" id="KW-0408">Iron</keyword>
<name>A0A1I3WAB8_9BURK</name>
<feature type="domain" description="JmjC" evidence="4">
    <location>
        <begin position="98"/>
        <end position="237"/>
    </location>
</feature>
<dbReference type="Gene3D" id="2.60.120.650">
    <property type="entry name" value="Cupin"/>
    <property type="match status" value="1"/>
</dbReference>
<dbReference type="Proteomes" id="UP000199548">
    <property type="component" value="Unassembled WGS sequence"/>
</dbReference>
<evidence type="ECO:0000256" key="3">
    <source>
        <dbReference type="ARBA" id="ARBA00023004"/>
    </source>
</evidence>
<dbReference type="Pfam" id="PF08007">
    <property type="entry name" value="JmjC_2"/>
    <property type="match status" value="1"/>
</dbReference>
<keyword evidence="6" id="KW-1185">Reference proteome</keyword>
<dbReference type="AlphaFoldDB" id="A0A1I3WAB8"/>
<dbReference type="PANTHER" id="PTHR13096">
    <property type="entry name" value="MINA53 MYC INDUCED NUCLEAR ANTIGEN"/>
    <property type="match status" value="1"/>
</dbReference>
<evidence type="ECO:0000259" key="4">
    <source>
        <dbReference type="PROSITE" id="PS51184"/>
    </source>
</evidence>
<dbReference type="InterPro" id="IPR003347">
    <property type="entry name" value="JmjC_dom"/>
</dbReference>
<evidence type="ECO:0000256" key="1">
    <source>
        <dbReference type="ARBA" id="ARBA00001954"/>
    </source>
</evidence>
<protein>
    <submittedName>
        <fullName evidence="5">Cupin superfamily protein</fullName>
    </submittedName>
</protein>
<dbReference type="EMBL" id="FOQU01000017">
    <property type="protein sequence ID" value="SFK04392.1"/>
    <property type="molecule type" value="Genomic_DNA"/>
</dbReference>
<organism evidence="5 6">
    <name type="scientific">Paraburkholderia megapolitana</name>
    <dbReference type="NCBI Taxonomy" id="420953"/>
    <lineage>
        <taxon>Bacteria</taxon>
        <taxon>Pseudomonadati</taxon>
        <taxon>Pseudomonadota</taxon>
        <taxon>Betaproteobacteria</taxon>
        <taxon>Burkholderiales</taxon>
        <taxon>Burkholderiaceae</taxon>
        <taxon>Paraburkholderia</taxon>
    </lineage>
</organism>
<evidence type="ECO:0000313" key="5">
    <source>
        <dbReference type="EMBL" id="SFK04392.1"/>
    </source>
</evidence>
<gene>
    <name evidence="5" type="ORF">SAMN05192543_11734</name>
</gene>
<dbReference type="SUPFAM" id="SSF51197">
    <property type="entry name" value="Clavaminate synthase-like"/>
    <property type="match status" value="1"/>
</dbReference>
<keyword evidence="2" id="KW-0479">Metal-binding</keyword>
<accession>A0A1I3WAB8</accession>
<reference evidence="5 6" key="1">
    <citation type="submission" date="2016-10" db="EMBL/GenBank/DDBJ databases">
        <authorList>
            <person name="de Groot N.N."/>
        </authorList>
    </citation>
    <scope>NUCLEOTIDE SEQUENCE [LARGE SCALE GENOMIC DNA]</scope>
    <source>
        <strain evidence="5 6">LMG 23650</strain>
    </source>
</reference>
<dbReference type="InterPro" id="IPR039994">
    <property type="entry name" value="NO66-like"/>
</dbReference>
<dbReference type="GO" id="GO:0046872">
    <property type="term" value="F:metal ion binding"/>
    <property type="evidence" value="ECO:0007669"/>
    <property type="project" value="UniProtKB-KW"/>
</dbReference>
<evidence type="ECO:0000313" key="6">
    <source>
        <dbReference type="Proteomes" id="UP000199548"/>
    </source>
</evidence>
<dbReference type="STRING" id="420953.SAMN05192543_11734"/>
<sequence>MRPSPSTLSRYMNETALGNLSTSESPKAHFVEADLHDVLPKISIIEKDLYSFFKKFSHDTQKIRLFSNRTEVSDDVSSFLGNYDSLLQLSRDLKLTLYLTDLHQHVAYLGEFAAMMGNSLDADITISAFVSPEDSAYTPVHYDYHDVFAYQIAGEKHWKCFDYSGKPSASLNGYQIDEALIGEEHLKGLVAPGHGVFIPTGVPHQAYTQSASSIHFSIGIRRNRSEEMGAALFSSTWRRVLSENKTRKLSPFSMTRLVAESLAHDVSESDLELLHNKWKIAKSSRYKRVHSTYNPDTNARFQLTPGSLYFCEETTEHLIVSFPVEFKQGVEIDIGSFSPGKLQLPKGAVALFDLLQKSPDGFSFSQVADLYGEATSHTVLAILIQHAIIRQFND</sequence>
<dbReference type="PROSITE" id="PS51184">
    <property type="entry name" value="JMJC"/>
    <property type="match status" value="1"/>
</dbReference>
<evidence type="ECO:0000256" key="2">
    <source>
        <dbReference type="ARBA" id="ARBA00022723"/>
    </source>
</evidence>
<dbReference type="PANTHER" id="PTHR13096:SF8">
    <property type="entry name" value="RIBOSOMAL OXYGENASE 1"/>
    <property type="match status" value="1"/>
</dbReference>
<comment type="cofactor">
    <cofactor evidence="1">
        <name>Fe(2+)</name>
        <dbReference type="ChEBI" id="CHEBI:29033"/>
    </cofactor>
</comment>
<proteinExistence type="predicted"/>